<dbReference type="Pfam" id="PF00653">
    <property type="entry name" value="BIR"/>
    <property type="match status" value="2"/>
</dbReference>
<evidence type="ECO:0000313" key="1">
    <source>
        <dbReference type="EMBL" id="BDT62555.1"/>
    </source>
</evidence>
<dbReference type="SMART" id="SM00238">
    <property type="entry name" value="BIR"/>
    <property type="match status" value="1"/>
</dbReference>
<dbReference type="CDD" id="cd00022">
    <property type="entry name" value="BIR"/>
    <property type="match status" value="1"/>
</dbReference>
<dbReference type="PANTHER" id="PTHR10044">
    <property type="entry name" value="INHIBITOR OF APOPTOSIS"/>
    <property type="match status" value="1"/>
</dbReference>
<protein>
    <submittedName>
        <fullName evidence="1">Baculoviral IAP repeat-containing protein</fullName>
    </submittedName>
</protein>
<dbReference type="Gene3D" id="1.10.8.10">
    <property type="entry name" value="DNA helicase RuvA subunit, C-terminal domain"/>
    <property type="match status" value="1"/>
</dbReference>
<sequence length="432" mass="50966">MNSQTNQQHVQKGTTIIACDNEKLYEDYRRYTFTINTLSWQYKDWIDSSKKDALAKIGYYLSGYKWAPQLTCCFCNGNVESEWNLQDKNWSKNKTKIPIHLCLREKDLRERDGMVTNISLEYSPIDSYICGDVVPDCPNPSFNKQNIQDNGILPYTFKYKEYNKLEDRIKTFYTNGWNEINSTQTPEDMAKAGFIYKGENDKVTCYQCGQSIYRWDDKDNDPWHEHAKHASHCQHVYIRKGGDFINNIKKSLCGIHVIHEHEVDELIKINTVKYILDMNIFQQPDIIRQLVKKQIQVTGQPFFTLNDILSPLFTDMHKRTADNTYSGGYYDYNLHEFIDDKSLKKYLRNSDIVQYVLKFLPNRQVIDFLNNKKQIFSDDILNVRKSLGGFIKAMDRDGYIPTYNKCTLQKKYNVDEAKIKNKEYYLNKNCMR</sequence>
<dbReference type="Gene3D" id="1.10.1170.10">
    <property type="entry name" value="Inhibitor Of Apoptosis Protein (2mihbC-IAP-1), Chain A"/>
    <property type="match status" value="2"/>
</dbReference>
<dbReference type="EMBL" id="LC738876">
    <property type="protein sequence ID" value="BDT62555.1"/>
    <property type="molecule type" value="Genomic_DNA"/>
</dbReference>
<dbReference type="InterPro" id="IPR050784">
    <property type="entry name" value="IAP"/>
</dbReference>
<organism evidence="1">
    <name type="scientific">Metapenaeus ensis majanivirus</name>
    <dbReference type="NCBI Taxonomy" id="2984279"/>
    <lineage>
        <taxon>Viruses</taxon>
        <taxon>Viruses incertae sedis</taxon>
        <taxon>Naldaviricetes</taxon>
        <taxon>Nimaviridae</taxon>
    </lineage>
</organism>
<reference evidence="1" key="1">
    <citation type="submission" date="2022-10" db="EMBL/GenBank/DDBJ databases">
        <title>Genome sequences of endogenous nimaviruses in decapod crustaceans.</title>
        <authorList>
            <person name="Kawato S."/>
            <person name="Nozaki R."/>
            <person name="Kondo H."/>
            <person name="Hirono I."/>
        </authorList>
    </citation>
    <scope>NUCLEOTIDE SEQUENCE</scope>
    <source>
        <strain evidence="1">Mikawa-1</strain>
    </source>
</reference>
<name>A0A9C7EYP2_9VIRU</name>
<dbReference type="InterPro" id="IPR001370">
    <property type="entry name" value="BIR_rpt"/>
</dbReference>
<dbReference type="SUPFAM" id="SSF57924">
    <property type="entry name" value="Inhibitor of apoptosis (IAP) repeat"/>
    <property type="match status" value="2"/>
</dbReference>
<accession>A0A9C7EYP2</accession>
<proteinExistence type="predicted"/>
<dbReference type="PROSITE" id="PS50143">
    <property type="entry name" value="BIR_REPEAT_2"/>
    <property type="match status" value="2"/>
</dbReference>